<evidence type="ECO:0000256" key="1">
    <source>
        <dbReference type="SAM" id="Phobius"/>
    </source>
</evidence>
<sequence>MTLTLELDHNARATLISSGKAPGGDAIPEIYKHGGQKLFKKLHDLFISIWKVGRVPQDFQDASIQHLYKNKGNRSDIIIVGYHFCLLLTCNGLYRYKTAVFPLHHSTPLETLLRESRWCGICRTPCICIRNIPLKLVHHCFITTLELISMVCRFRTLKAVLFTVMSVGTLAFLLIIQNHHSMINISSRLDPIPITTKAPQPPPQKYLIYYCDKLTRCLGWGDRQRGIMSAYVMAMATNRTFGIIMTKPCLLTKFFVPNQVNWNVNMSDIQHRSAQYFDLNSNDMFTKTLNTVNLEALFHADVIYLVTNRWYINPLLKNSRYRRKLKDLDRMSWRKSFAKVMDQMFRHSNYMNDKIESTLKRFIPNNTTKLVCSQIRLGTNPTIPLDFRVRNKYSSVSVVWKFLQRYSNSTYKIFVSTDSQTVRMSAKKLFAKQIVDVEGAIVHVDSYEPGRDEFACGGFEKALLDQHILSLCDILVISRGGFGFNAIYVRKKNSSVYIFHDGKVKPLDCNKSQLCY</sequence>
<gene>
    <name evidence="2" type="ORF">OCTVUL_1B014168</name>
</gene>
<organism evidence="2 3">
    <name type="scientific">Octopus vulgaris</name>
    <name type="common">Common octopus</name>
    <dbReference type="NCBI Taxonomy" id="6645"/>
    <lineage>
        <taxon>Eukaryota</taxon>
        <taxon>Metazoa</taxon>
        <taxon>Spiralia</taxon>
        <taxon>Lophotrochozoa</taxon>
        <taxon>Mollusca</taxon>
        <taxon>Cephalopoda</taxon>
        <taxon>Coleoidea</taxon>
        <taxon>Octopodiformes</taxon>
        <taxon>Octopoda</taxon>
        <taxon>Incirrata</taxon>
        <taxon>Octopodidae</taxon>
        <taxon>Octopus</taxon>
    </lineage>
</organism>
<dbReference type="Gene3D" id="3.40.50.11350">
    <property type="match status" value="1"/>
</dbReference>
<evidence type="ECO:0000313" key="3">
    <source>
        <dbReference type="Proteomes" id="UP001162480"/>
    </source>
</evidence>
<keyword evidence="1" id="KW-0472">Membrane</keyword>
<keyword evidence="3" id="KW-1185">Reference proteome</keyword>
<protein>
    <submittedName>
        <fullName evidence="2">Uncharacterized protein</fullName>
    </submittedName>
</protein>
<keyword evidence="1" id="KW-1133">Transmembrane helix</keyword>
<proteinExistence type="predicted"/>
<keyword evidence="1" id="KW-0812">Transmembrane</keyword>
<feature type="transmembrane region" description="Helical" evidence="1">
    <location>
        <begin position="159"/>
        <end position="176"/>
    </location>
</feature>
<evidence type="ECO:0000313" key="2">
    <source>
        <dbReference type="EMBL" id="CAI9729160.1"/>
    </source>
</evidence>
<dbReference type="Proteomes" id="UP001162480">
    <property type="component" value="Chromosome 10"/>
</dbReference>
<reference evidence="2" key="1">
    <citation type="submission" date="2023-08" db="EMBL/GenBank/DDBJ databases">
        <authorList>
            <person name="Alioto T."/>
            <person name="Alioto T."/>
            <person name="Gomez Garrido J."/>
        </authorList>
    </citation>
    <scope>NUCLEOTIDE SEQUENCE</scope>
</reference>
<dbReference type="AlphaFoldDB" id="A0AA36B768"/>
<accession>A0AA36B768</accession>
<name>A0AA36B768_OCTVU</name>
<dbReference type="EMBL" id="OX597823">
    <property type="protein sequence ID" value="CAI9729160.1"/>
    <property type="molecule type" value="Genomic_DNA"/>
</dbReference>